<keyword evidence="2" id="KW-1185">Reference proteome</keyword>
<evidence type="ECO:0000313" key="2">
    <source>
        <dbReference type="Proteomes" id="UP000305948"/>
    </source>
</evidence>
<gene>
    <name evidence="1" type="ORF">OE88DRAFT_1733055</name>
</gene>
<dbReference type="OrthoDB" id="3211402at2759"/>
<dbReference type="EMBL" id="ML213506">
    <property type="protein sequence ID" value="TFK54390.1"/>
    <property type="molecule type" value="Genomic_DNA"/>
</dbReference>
<sequence length="193" mass="21606">MAPGTQEKLAEVPWSLENHHLTWALISELESLENYKVLFGKKDPSENTSGDTKAAVYRMIKIYKTHAAKLHRTGGGLCDRDAEDGSDEYLDFYIPPGGPTEVTEDRAWNIWKAINAEWLFFSQFHKILAICPNVTPIAVTTGTGLNGMKTLYMQPPSPHASAPGVEAQREHLHALLLQYGQQDRDLCDVSFKH</sequence>
<reference evidence="1 2" key="1">
    <citation type="journal article" date="2019" name="Nat. Ecol. Evol.">
        <title>Megaphylogeny resolves global patterns of mushroom evolution.</title>
        <authorList>
            <person name="Varga T."/>
            <person name="Krizsan K."/>
            <person name="Foldi C."/>
            <person name="Dima B."/>
            <person name="Sanchez-Garcia M."/>
            <person name="Sanchez-Ramirez S."/>
            <person name="Szollosi G.J."/>
            <person name="Szarkandi J.G."/>
            <person name="Papp V."/>
            <person name="Albert L."/>
            <person name="Andreopoulos W."/>
            <person name="Angelini C."/>
            <person name="Antonin V."/>
            <person name="Barry K.W."/>
            <person name="Bougher N.L."/>
            <person name="Buchanan P."/>
            <person name="Buyck B."/>
            <person name="Bense V."/>
            <person name="Catcheside P."/>
            <person name="Chovatia M."/>
            <person name="Cooper J."/>
            <person name="Damon W."/>
            <person name="Desjardin D."/>
            <person name="Finy P."/>
            <person name="Geml J."/>
            <person name="Haridas S."/>
            <person name="Hughes K."/>
            <person name="Justo A."/>
            <person name="Karasinski D."/>
            <person name="Kautmanova I."/>
            <person name="Kiss B."/>
            <person name="Kocsube S."/>
            <person name="Kotiranta H."/>
            <person name="LaButti K.M."/>
            <person name="Lechner B.E."/>
            <person name="Liimatainen K."/>
            <person name="Lipzen A."/>
            <person name="Lukacs Z."/>
            <person name="Mihaltcheva S."/>
            <person name="Morgado L.N."/>
            <person name="Niskanen T."/>
            <person name="Noordeloos M.E."/>
            <person name="Ohm R.A."/>
            <person name="Ortiz-Santana B."/>
            <person name="Ovrebo C."/>
            <person name="Racz N."/>
            <person name="Riley R."/>
            <person name="Savchenko A."/>
            <person name="Shiryaev A."/>
            <person name="Soop K."/>
            <person name="Spirin V."/>
            <person name="Szebenyi C."/>
            <person name="Tomsovsky M."/>
            <person name="Tulloss R.E."/>
            <person name="Uehling J."/>
            <person name="Grigoriev I.V."/>
            <person name="Vagvolgyi C."/>
            <person name="Papp T."/>
            <person name="Martin F.M."/>
            <person name="Miettinen O."/>
            <person name="Hibbett D.S."/>
            <person name="Nagy L.G."/>
        </authorList>
    </citation>
    <scope>NUCLEOTIDE SEQUENCE [LARGE SCALE GENOMIC DNA]</scope>
    <source>
        <strain evidence="1 2">OMC1185</strain>
    </source>
</reference>
<dbReference type="AlphaFoldDB" id="A0A5C3NAP1"/>
<evidence type="ECO:0000313" key="1">
    <source>
        <dbReference type="EMBL" id="TFK54390.1"/>
    </source>
</evidence>
<proteinExistence type="predicted"/>
<accession>A0A5C3NAP1</accession>
<organism evidence="1 2">
    <name type="scientific">Heliocybe sulcata</name>
    <dbReference type="NCBI Taxonomy" id="5364"/>
    <lineage>
        <taxon>Eukaryota</taxon>
        <taxon>Fungi</taxon>
        <taxon>Dikarya</taxon>
        <taxon>Basidiomycota</taxon>
        <taxon>Agaricomycotina</taxon>
        <taxon>Agaricomycetes</taxon>
        <taxon>Gloeophyllales</taxon>
        <taxon>Gloeophyllaceae</taxon>
        <taxon>Heliocybe</taxon>
    </lineage>
</organism>
<name>A0A5C3NAP1_9AGAM</name>
<protein>
    <submittedName>
        <fullName evidence="1">Uncharacterized protein</fullName>
    </submittedName>
</protein>
<dbReference type="Proteomes" id="UP000305948">
    <property type="component" value="Unassembled WGS sequence"/>
</dbReference>